<dbReference type="Proteomes" id="UP000294847">
    <property type="component" value="Chromosome 7"/>
</dbReference>
<proteinExistence type="predicted"/>
<protein>
    <submittedName>
        <fullName evidence="1">Uncharacterized protein</fullName>
    </submittedName>
</protein>
<name>A0A4P7NSF6_PYROR</name>
<dbReference type="EMBL" id="CP034210">
    <property type="protein sequence ID" value="QBZ65387.1"/>
    <property type="molecule type" value="Genomic_DNA"/>
</dbReference>
<evidence type="ECO:0000313" key="2">
    <source>
        <dbReference type="Proteomes" id="UP000294847"/>
    </source>
</evidence>
<sequence>MADREECERIGWVLLDLHYRAVNDQFPEARATTYLDELHLPDNDDPYRALVFPKLEISFRDDEPRDDENPYSIVVRDNNTWHRVERDLFHTILEFSRAEIGIELALDVAKAAVIHSRDAEEDLWGNRIADLLVDQMGEFLAVTWMDKSWDLARHRGSGQDADPRTMPMNELIFQTFRELVGSDREVGVSTTCNLKGIFVIAIKNEEFSDIVEAHYDRAELGFQGKSFGIGVPDEQEGLYQLLGTRVLAVFARFLVNHHGATGNRSICQVTIRPSSLGDDHWNALITMGRRPK</sequence>
<dbReference type="AlphaFoldDB" id="A0A4P7NSF6"/>
<accession>A0A4P7NSF6</accession>
<gene>
    <name evidence="1" type="ORF">PoMZ_12346</name>
</gene>
<organism evidence="1 2">
    <name type="scientific">Pyricularia oryzae</name>
    <name type="common">Rice blast fungus</name>
    <name type="synonym">Magnaporthe oryzae</name>
    <dbReference type="NCBI Taxonomy" id="318829"/>
    <lineage>
        <taxon>Eukaryota</taxon>
        <taxon>Fungi</taxon>
        <taxon>Dikarya</taxon>
        <taxon>Ascomycota</taxon>
        <taxon>Pezizomycotina</taxon>
        <taxon>Sordariomycetes</taxon>
        <taxon>Sordariomycetidae</taxon>
        <taxon>Magnaporthales</taxon>
        <taxon>Pyriculariaceae</taxon>
        <taxon>Pyricularia</taxon>
    </lineage>
</organism>
<reference evidence="1 2" key="1">
    <citation type="journal article" date="2019" name="Mol. Biol. Evol.">
        <title>Blast fungal genomes show frequent chromosomal changes, gene gains and losses, and effector gene turnover.</title>
        <authorList>
            <person name="Gomez Luciano L.B."/>
            <person name="Jason Tsai I."/>
            <person name="Chuma I."/>
            <person name="Tosa Y."/>
            <person name="Chen Y.H."/>
            <person name="Li J.Y."/>
            <person name="Li M.Y."/>
            <person name="Jade Lu M.Y."/>
            <person name="Nakayashiki H."/>
            <person name="Li W.H."/>
        </authorList>
    </citation>
    <scope>NUCLEOTIDE SEQUENCE [LARGE SCALE GENOMIC DNA]</scope>
    <source>
        <strain evidence="1">MZ5-1-6</strain>
    </source>
</reference>
<evidence type="ECO:0000313" key="1">
    <source>
        <dbReference type="EMBL" id="QBZ65387.1"/>
    </source>
</evidence>